<protein>
    <recommendedName>
        <fullName evidence="7">Reverse transcriptase RNase H-like domain-containing protein</fullName>
    </recommendedName>
</protein>
<keyword evidence="6" id="KW-0695">RNA-directed DNA polymerase</keyword>
<evidence type="ECO:0000256" key="3">
    <source>
        <dbReference type="ARBA" id="ARBA00022722"/>
    </source>
</evidence>
<evidence type="ECO:0000313" key="8">
    <source>
        <dbReference type="EMBL" id="WMV19257.1"/>
    </source>
</evidence>
<reference evidence="8" key="1">
    <citation type="submission" date="2023-08" db="EMBL/GenBank/DDBJ databases">
        <title>A de novo genome assembly of Solanum verrucosum Schlechtendal, a Mexican diploid species geographically isolated from the other diploid A-genome species in potato relatives.</title>
        <authorList>
            <person name="Hosaka K."/>
        </authorList>
    </citation>
    <scope>NUCLEOTIDE SEQUENCE</scope>
    <source>
        <tissue evidence="8">Young leaves</tissue>
    </source>
</reference>
<dbReference type="GO" id="GO:0016787">
    <property type="term" value="F:hydrolase activity"/>
    <property type="evidence" value="ECO:0007669"/>
    <property type="project" value="UniProtKB-KW"/>
</dbReference>
<evidence type="ECO:0000256" key="5">
    <source>
        <dbReference type="ARBA" id="ARBA00022801"/>
    </source>
</evidence>
<dbReference type="EMBL" id="CP133614">
    <property type="protein sequence ID" value="WMV19257.1"/>
    <property type="molecule type" value="Genomic_DNA"/>
</dbReference>
<dbReference type="GO" id="GO:0003964">
    <property type="term" value="F:RNA-directed DNA polymerase activity"/>
    <property type="evidence" value="ECO:0007669"/>
    <property type="project" value="UniProtKB-KW"/>
</dbReference>
<evidence type="ECO:0000313" key="9">
    <source>
        <dbReference type="Proteomes" id="UP001234989"/>
    </source>
</evidence>
<dbReference type="SUPFAM" id="SSF56672">
    <property type="entry name" value="DNA/RNA polymerases"/>
    <property type="match status" value="1"/>
</dbReference>
<dbReference type="InterPro" id="IPR043128">
    <property type="entry name" value="Rev_trsase/Diguanyl_cyclase"/>
</dbReference>
<dbReference type="GO" id="GO:0004519">
    <property type="term" value="F:endonuclease activity"/>
    <property type="evidence" value="ECO:0007669"/>
    <property type="project" value="UniProtKB-KW"/>
</dbReference>
<evidence type="ECO:0000256" key="1">
    <source>
        <dbReference type="ARBA" id="ARBA00022679"/>
    </source>
</evidence>
<evidence type="ECO:0000259" key="7">
    <source>
        <dbReference type="Pfam" id="PF17917"/>
    </source>
</evidence>
<evidence type="ECO:0000256" key="4">
    <source>
        <dbReference type="ARBA" id="ARBA00022759"/>
    </source>
</evidence>
<keyword evidence="4" id="KW-0255">Endonuclease</keyword>
<organism evidence="8 9">
    <name type="scientific">Solanum verrucosum</name>
    <dbReference type="NCBI Taxonomy" id="315347"/>
    <lineage>
        <taxon>Eukaryota</taxon>
        <taxon>Viridiplantae</taxon>
        <taxon>Streptophyta</taxon>
        <taxon>Embryophyta</taxon>
        <taxon>Tracheophyta</taxon>
        <taxon>Spermatophyta</taxon>
        <taxon>Magnoliopsida</taxon>
        <taxon>eudicotyledons</taxon>
        <taxon>Gunneridae</taxon>
        <taxon>Pentapetalae</taxon>
        <taxon>asterids</taxon>
        <taxon>lamiids</taxon>
        <taxon>Solanales</taxon>
        <taxon>Solanaceae</taxon>
        <taxon>Solanoideae</taxon>
        <taxon>Solaneae</taxon>
        <taxon>Solanum</taxon>
    </lineage>
</organism>
<gene>
    <name evidence="8" type="ORF">MTR67_012642</name>
</gene>
<keyword evidence="3" id="KW-0540">Nuclease</keyword>
<dbReference type="Pfam" id="PF17917">
    <property type="entry name" value="RT_RNaseH"/>
    <property type="match status" value="1"/>
</dbReference>
<dbReference type="PANTHER" id="PTHR34072">
    <property type="entry name" value="ENZYMATIC POLYPROTEIN-RELATED"/>
    <property type="match status" value="1"/>
</dbReference>
<dbReference type="Gene3D" id="3.30.70.270">
    <property type="match status" value="1"/>
</dbReference>
<evidence type="ECO:0000256" key="6">
    <source>
        <dbReference type="ARBA" id="ARBA00022918"/>
    </source>
</evidence>
<dbReference type="AlphaFoldDB" id="A0AAF0Q933"/>
<keyword evidence="1" id="KW-0808">Transferase</keyword>
<dbReference type="PANTHER" id="PTHR34072:SF52">
    <property type="entry name" value="RIBONUCLEASE H"/>
    <property type="match status" value="1"/>
</dbReference>
<sequence length="163" mass="19244">MDLMNRVFKQYLDLFYNVFIDDILTFSRNEEEHATHLRVVLETLKDHQLFPKTRLTTSHDLTLLEGLYDYVIYCDASRVGLVCVLMQRGKVIAYASRQLKVHEKNYSTHDLGLVSVVFSLNIWRYYLYGVHIDVFTDPKSLQYMFPERVESLLEEMAWVPQGL</sequence>
<accession>A0AAF0Q933</accession>
<feature type="domain" description="Reverse transcriptase RNase H-like" evidence="7">
    <location>
        <begin position="70"/>
        <end position="149"/>
    </location>
</feature>
<dbReference type="InterPro" id="IPR043502">
    <property type="entry name" value="DNA/RNA_pol_sf"/>
</dbReference>
<name>A0AAF0Q933_SOLVR</name>
<proteinExistence type="predicted"/>
<keyword evidence="5" id="KW-0378">Hydrolase</keyword>
<keyword evidence="9" id="KW-1185">Reference proteome</keyword>
<dbReference type="Proteomes" id="UP001234989">
    <property type="component" value="Chromosome 3"/>
</dbReference>
<keyword evidence="2" id="KW-0548">Nucleotidyltransferase</keyword>
<dbReference type="InterPro" id="IPR041373">
    <property type="entry name" value="RT_RNaseH"/>
</dbReference>
<evidence type="ECO:0000256" key="2">
    <source>
        <dbReference type="ARBA" id="ARBA00022695"/>
    </source>
</evidence>